<name>A0A2C5Z496_9HYPO</name>
<comment type="caution">
    <text evidence="2">The sequence shown here is derived from an EMBL/GenBank/DDBJ whole genome shotgun (WGS) entry which is preliminary data.</text>
</comment>
<evidence type="ECO:0000256" key="1">
    <source>
        <dbReference type="SAM" id="MobiDB-lite"/>
    </source>
</evidence>
<protein>
    <submittedName>
        <fullName evidence="2">Uncharacterized protein</fullName>
    </submittedName>
</protein>
<gene>
    <name evidence="2" type="ORF">CDD80_3422</name>
</gene>
<dbReference type="OrthoDB" id="4903094at2759"/>
<dbReference type="Proteomes" id="UP000226431">
    <property type="component" value="Unassembled WGS sequence"/>
</dbReference>
<reference evidence="2 3" key="1">
    <citation type="submission" date="2017-06" db="EMBL/GenBank/DDBJ databases">
        <title>Ant-infecting Ophiocordyceps genomes reveal a high diversity of potential behavioral manipulation genes and a possible major role for enterotoxins.</title>
        <authorList>
            <person name="De Bekker C."/>
            <person name="Evans H.C."/>
            <person name="Brachmann A."/>
            <person name="Hughes D.P."/>
        </authorList>
    </citation>
    <scope>NUCLEOTIDE SEQUENCE [LARGE SCALE GENOMIC DNA]</scope>
    <source>
        <strain evidence="2 3">Map16</strain>
    </source>
</reference>
<keyword evidence="3" id="KW-1185">Reference proteome</keyword>
<dbReference type="AlphaFoldDB" id="A0A2C5Z496"/>
<evidence type="ECO:0000313" key="3">
    <source>
        <dbReference type="Proteomes" id="UP000226431"/>
    </source>
</evidence>
<feature type="compositionally biased region" description="Pro residues" evidence="1">
    <location>
        <begin position="86"/>
        <end position="99"/>
    </location>
</feature>
<sequence>MAPSAWLKITSTSPQHVAGHHPGGRRRDDSTWPSAVALYCESPRRTAEHQLRGTTSCEAPPAAKHHQLRSTTSCRMRRPPSLLKNPNPPAVPTRRPGPPGLDTTNHIVGRGQREEYRGTIMCNQVDKRWACGHISFLRIKWCQRQFKGCKGPSAEHEVVEDDEECGDCKRRYTVPSSCSPK</sequence>
<accession>A0A2C5Z496</accession>
<organism evidence="2 3">
    <name type="scientific">Ophiocordyceps camponoti-rufipedis</name>
    <dbReference type="NCBI Taxonomy" id="2004952"/>
    <lineage>
        <taxon>Eukaryota</taxon>
        <taxon>Fungi</taxon>
        <taxon>Dikarya</taxon>
        <taxon>Ascomycota</taxon>
        <taxon>Pezizomycotina</taxon>
        <taxon>Sordariomycetes</taxon>
        <taxon>Hypocreomycetidae</taxon>
        <taxon>Hypocreales</taxon>
        <taxon>Ophiocordycipitaceae</taxon>
        <taxon>Ophiocordyceps</taxon>
    </lineage>
</organism>
<dbReference type="EMBL" id="NJES01000303">
    <property type="protein sequence ID" value="PHH74001.1"/>
    <property type="molecule type" value="Genomic_DNA"/>
</dbReference>
<feature type="region of interest" description="Disordered" evidence="1">
    <location>
        <begin position="1"/>
        <end position="30"/>
    </location>
</feature>
<feature type="region of interest" description="Disordered" evidence="1">
    <location>
        <begin position="51"/>
        <end position="106"/>
    </location>
</feature>
<proteinExistence type="predicted"/>
<evidence type="ECO:0000313" key="2">
    <source>
        <dbReference type="EMBL" id="PHH74001.1"/>
    </source>
</evidence>